<gene>
    <name evidence="2" type="ORF">H0E87_024691</name>
</gene>
<proteinExistence type="predicted"/>
<protein>
    <submittedName>
        <fullName evidence="2">Uncharacterized protein</fullName>
    </submittedName>
</protein>
<dbReference type="EMBL" id="JACEGQ020000014">
    <property type="protein sequence ID" value="KAH8489141.1"/>
    <property type="molecule type" value="Genomic_DNA"/>
</dbReference>
<feature type="compositionally biased region" description="Basic and acidic residues" evidence="1">
    <location>
        <begin position="66"/>
        <end position="94"/>
    </location>
</feature>
<comment type="caution">
    <text evidence="2">The sequence shown here is derived from an EMBL/GenBank/DDBJ whole genome shotgun (WGS) entry which is preliminary data.</text>
</comment>
<accession>A0A8T2XAH0</accession>
<feature type="region of interest" description="Disordered" evidence="1">
    <location>
        <begin position="44"/>
        <end position="94"/>
    </location>
</feature>
<organism evidence="2 3">
    <name type="scientific">Populus deltoides</name>
    <name type="common">Eastern poplar</name>
    <name type="synonym">Eastern cottonwood</name>
    <dbReference type="NCBI Taxonomy" id="3696"/>
    <lineage>
        <taxon>Eukaryota</taxon>
        <taxon>Viridiplantae</taxon>
        <taxon>Streptophyta</taxon>
        <taxon>Embryophyta</taxon>
        <taxon>Tracheophyta</taxon>
        <taxon>Spermatophyta</taxon>
        <taxon>Magnoliopsida</taxon>
        <taxon>eudicotyledons</taxon>
        <taxon>Gunneridae</taxon>
        <taxon>Pentapetalae</taxon>
        <taxon>rosids</taxon>
        <taxon>fabids</taxon>
        <taxon>Malpighiales</taxon>
        <taxon>Salicaceae</taxon>
        <taxon>Saliceae</taxon>
        <taxon>Populus</taxon>
    </lineage>
</organism>
<evidence type="ECO:0000313" key="2">
    <source>
        <dbReference type="EMBL" id="KAH8489141.1"/>
    </source>
</evidence>
<dbReference type="Proteomes" id="UP000807159">
    <property type="component" value="Chromosome 14"/>
</dbReference>
<evidence type="ECO:0000256" key="1">
    <source>
        <dbReference type="SAM" id="MobiDB-lite"/>
    </source>
</evidence>
<name>A0A8T2XAH0_POPDE</name>
<reference evidence="2" key="1">
    <citation type="journal article" date="2021" name="J. Hered.">
        <title>Genome Assembly of Salicaceae Populus deltoides (Eastern Cottonwood) I-69 Based on Nanopore Sequencing and Hi-C Technologies.</title>
        <authorList>
            <person name="Bai S."/>
            <person name="Wu H."/>
            <person name="Zhang J."/>
            <person name="Pan Z."/>
            <person name="Zhao W."/>
            <person name="Li Z."/>
            <person name="Tong C."/>
        </authorList>
    </citation>
    <scope>NUCLEOTIDE SEQUENCE</scope>
    <source>
        <tissue evidence="2">Leaf</tissue>
    </source>
</reference>
<sequence>MKLVGGVDGDETGLIAGLLLRLILAPMEEKQKLHRLRRRNWRRNEGTQAMAKARWGRNSWGAVVGQERKDEGKTAAAESVERDDGRDGTAGGRD</sequence>
<dbReference type="AlphaFoldDB" id="A0A8T2XAH0"/>
<keyword evidence="3" id="KW-1185">Reference proteome</keyword>
<evidence type="ECO:0000313" key="3">
    <source>
        <dbReference type="Proteomes" id="UP000807159"/>
    </source>
</evidence>